<dbReference type="InterPro" id="IPR011990">
    <property type="entry name" value="TPR-like_helical_dom_sf"/>
</dbReference>
<reference evidence="3 4" key="1">
    <citation type="journal article" date="2020" name="Phytopathology">
        <title>Genome Sequence Resources of Colletotrichum truncatum, C. plurivorum, C. musicola, and C. sojae: Four Species Pathogenic to Soybean (Glycine max).</title>
        <authorList>
            <person name="Rogerio F."/>
            <person name="Boufleur T.R."/>
            <person name="Ciampi-Guillardi M."/>
            <person name="Sukno S.A."/>
            <person name="Thon M.R."/>
            <person name="Massola Junior N.S."/>
            <person name="Baroncelli R."/>
        </authorList>
    </citation>
    <scope>NUCLEOTIDE SEQUENCE [LARGE SCALE GENOMIC DNA]</scope>
    <source>
        <strain evidence="3 4">LFN0009</strain>
    </source>
</reference>
<feature type="compositionally biased region" description="Low complexity" evidence="1">
    <location>
        <begin position="655"/>
        <end position="665"/>
    </location>
</feature>
<feature type="region of interest" description="Disordered" evidence="1">
    <location>
        <begin position="541"/>
        <end position="580"/>
    </location>
</feature>
<feature type="compositionally biased region" description="Acidic residues" evidence="1">
    <location>
        <begin position="326"/>
        <end position="338"/>
    </location>
</feature>
<feature type="region of interest" description="Disordered" evidence="1">
    <location>
        <begin position="751"/>
        <end position="783"/>
    </location>
</feature>
<feature type="region of interest" description="Disordered" evidence="1">
    <location>
        <begin position="914"/>
        <end position="972"/>
    </location>
</feature>
<dbReference type="Gene3D" id="1.25.40.10">
    <property type="entry name" value="Tetratricopeptide repeat domain"/>
    <property type="match status" value="1"/>
</dbReference>
<feature type="region of interest" description="Disordered" evidence="1">
    <location>
        <begin position="600"/>
        <end position="672"/>
    </location>
</feature>
<dbReference type="AlphaFoldDB" id="A0A8H6JG13"/>
<accession>A0A8H6JG13</accession>
<dbReference type="Proteomes" id="UP000652219">
    <property type="component" value="Unassembled WGS sequence"/>
</dbReference>
<evidence type="ECO:0000256" key="1">
    <source>
        <dbReference type="SAM" id="MobiDB-lite"/>
    </source>
</evidence>
<keyword evidence="4" id="KW-1185">Reference proteome</keyword>
<name>A0A8H6JG13_9PEZI</name>
<feature type="domain" description="Azaphilone pigments biosynthesis cluster protein L N-terminal" evidence="2">
    <location>
        <begin position="1"/>
        <end position="62"/>
    </location>
</feature>
<gene>
    <name evidence="3" type="ORF">CSOJ01_05267</name>
</gene>
<evidence type="ECO:0000313" key="3">
    <source>
        <dbReference type="EMBL" id="KAF6812278.1"/>
    </source>
</evidence>
<sequence>MDPLSIAAGVVPLLEVAAFITKSLYKLVKAHRTAESRIAGLCQELSSLTTFLQAVDKASRQFGQGQGALDSALIEHDLRREIDQALINCELTLGELSRLVQKISERRKGFAWKSRTALDLSMYETELADHRDKIHKSNWALQTILSTINVSLSLRSNRSQTQILFELGKLKSSIDEALRISTRPVGGFSRHFGPLSDRLDGNLFHLAEAARTFHSAATSTAGTVRADESSRMSVRGRWLGQGSIDGYFPAVKRERVEQFLFHGSVPERQSSPPPMSIRSDPRDRPYVTPVSTRLDENVNRPAGPQVDAVAVARDPNPSDAIPIFDDSADSDSDDDDADLERDYRAGLLDLAIESVRSLELEKAIPLLIEVLDDAGPSTPVRGLRIQLAASYFLTQRWQMAEAIVTELAANKADRDIIICELLHALAIAQLTHDKSDLALKTCQQALQSKMKLCKSQDDPMLLASYHDTLGLLHIICLTCGNSNRAEVFRRKIPVSFEYEHCDTAQVYIARSHNIVRALFLLEDDDLVSTRMLDWVSEFASETTDDSQDDADANPPTSPQLIGSPLATNDADDEASPVSPQAVKNGFARIFGRMMHRRTSREALGAATVPTARTAPGLARQPAPTRQRQAPRPAPRHPAKAKTLLKKKRPQTAPQSITTDDSSSDSSSDKTGTDIKSWIQSRLKVSRERKVGFDEHWVTADEHARHYAEHSRPPAHPGTSEAMDTQVYEMADTSRAELADTSPGPTSIINKYSLPERPPACQSVQTRAPPVRPHQRPKTTPAVLPNKLGTTLGLVARALASIPTAKDADRLHGLRLDLELLSQDLQDSNDPTVIKDITAAIASLQDPAATSKQAELAAEDSGYESSQFIDRAADENAKPAPPAQKLSFQQFHTTQKYLNDTIRALSWSKAIEQEAGGGLGGTSSRGTRSPTLISPDREAIQVDEGEPKGTSETRLEVDEPGNITAGDDPVPKLQDGRLLSVERLNLQHRSPATVERCPS</sequence>
<protein>
    <recommendedName>
        <fullName evidence="2">Azaphilone pigments biosynthesis cluster protein L N-terminal domain-containing protein</fullName>
    </recommendedName>
</protein>
<feature type="compositionally biased region" description="Low complexity" evidence="1">
    <location>
        <begin position="618"/>
        <end position="630"/>
    </location>
</feature>
<feature type="region of interest" description="Disordered" evidence="1">
    <location>
        <begin position="310"/>
        <end position="338"/>
    </location>
</feature>
<feature type="compositionally biased region" description="Acidic residues" evidence="1">
    <location>
        <begin position="542"/>
        <end position="551"/>
    </location>
</feature>
<feature type="compositionally biased region" description="Basic and acidic residues" evidence="1">
    <location>
        <begin position="934"/>
        <end position="956"/>
    </location>
</feature>
<comment type="caution">
    <text evidence="3">The sequence shown here is derived from an EMBL/GenBank/DDBJ whole genome shotgun (WGS) entry which is preliminary data.</text>
</comment>
<feature type="region of interest" description="Disordered" evidence="1">
    <location>
        <begin position="262"/>
        <end position="287"/>
    </location>
</feature>
<evidence type="ECO:0000259" key="2">
    <source>
        <dbReference type="Pfam" id="PF17111"/>
    </source>
</evidence>
<dbReference type="EMBL" id="WIGN01000065">
    <property type="protein sequence ID" value="KAF6812278.1"/>
    <property type="molecule type" value="Genomic_DNA"/>
</dbReference>
<feature type="compositionally biased region" description="Basic residues" evidence="1">
    <location>
        <begin position="633"/>
        <end position="649"/>
    </location>
</feature>
<organism evidence="3 4">
    <name type="scientific">Colletotrichum sojae</name>
    <dbReference type="NCBI Taxonomy" id="2175907"/>
    <lineage>
        <taxon>Eukaryota</taxon>
        <taxon>Fungi</taxon>
        <taxon>Dikarya</taxon>
        <taxon>Ascomycota</taxon>
        <taxon>Pezizomycotina</taxon>
        <taxon>Sordariomycetes</taxon>
        <taxon>Hypocreomycetidae</taxon>
        <taxon>Glomerellales</taxon>
        <taxon>Glomerellaceae</taxon>
        <taxon>Colletotrichum</taxon>
        <taxon>Colletotrichum orchidearum species complex</taxon>
    </lineage>
</organism>
<evidence type="ECO:0000313" key="4">
    <source>
        <dbReference type="Proteomes" id="UP000652219"/>
    </source>
</evidence>
<dbReference type="InterPro" id="IPR031348">
    <property type="entry name" value="PigL_N"/>
</dbReference>
<proteinExistence type="predicted"/>
<dbReference type="Pfam" id="PF17111">
    <property type="entry name" value="PigL_N"/>
    <property type="match status" value="1"/>
</dbReference>